<dbReference type="HOGENOM" id="CLU_2461127_0_0_1"/>
<dbReference type="FunFam" id="3.40.50.11610:FF:000024">
    <property type="match status" value="1"/>
</dbReference>
<dbReference type="AlphaFoldDB" id="A7SHA0"/>
<protein>
    <recommendedName>
        <fullName evidence="5">2-oxoglutarate dehydrogenase E1 component/KDG C-terminal domain-containing protein</fullName>
    </recommendedName>
</protein>
<dbReference type="Gene3D" id="3.40.50.11610">
    <property type="entry name" value="Multifunctional 2-oxoglutarate metabolism enzyme, C-terminal domain"/>
    <property type="match status" value="1"/>
</dbReference>
<dbReference type="GO" id="GO:0016624">
    <property type="term" value="F:oxidoreductase activity, acting on the aldehyde or oxo group of donors, disulfide as acceptor"/>
    <property type="evidence" value="ECO:0007669"/>
    <property type="project" value="InterPro"/>
</dbReference>
<evidence type="ECO:0000259" key="5">
    <source>
        <dbReference type="Pfam" id="PF16870"/>
    </source>
</evidence>
<evidence type="ECO:0000256" key="1">
    <source>
        <dbReference type="ARBA" id="ARBA00001964"/>
    </source>
</evidence>
<name>A7SHA0_NEMVE</name>
<evidence type="ECO:0000256" key="3">
    <source>
        <dbReference type="ARBA" id="ARBA00023002"/>
    </source>
</evidence>
<comment type="cofactor">
    <cofactor evidence="1">
        <name>thiamine diphosphate</name>
        <dbReference type="ChEBI" id="CHEBI:58937"/>
    </cofactor>
</comment>
<dbReference type="Proteomes" id="UP000001593">
    <property type="component" value="Unassembled WGS sequence"/>
</dbReference>
<dbReference type="PANTHER" id="PTHR23152:SF4">
    <property type="entry name" value="2-OXOADIPATE DEHYDROGENASE COMPLEX COMPONENT E1"/>
    <property type="match status" value="1"/>
</dbReference>
<gene>
    <name evidence="6" type="ORF">NEMVEDRAFT_v1g118326</name>
</gene>
<dbReference type="PANTHER" id="PTHR23152">
    <property type="entry name" value="2-OXOGLUTARATE DEHYDROGENASE"/>
    <property type="match status" value="1"/>
</dbReference>
<evidence type="ECO:0000256" key="2">
    <source>
        <dbReference type="ARBA" id="ARBA00006936"/>
    </source>
</evidence>
<dbReference type="PhylomeDB" id="A7SHA0"/>
<evidence type="ECO:0000313" key="7">
    <source>
        <dbReference type="Proteomes" id="UP000001593"/>
    </source>
</evidence>
<dbReference type="InterPro" id="IPR042179">
    <property type="entry name" value="KGD_C_sf"/>
</dbReference>
<dbReference type="EMBL" id="DS469658">
    <property type="protein sequence ID" value="EDO36943.1"/>
    <property type="molecule type" value="Genomic_DNA"/>
</dbReference>
<evidence type="ECO:0000313" key="6">
    <source>
        <dbReference type="EMBL" id="EDO36943.1"/>
    </source>
</evidence>
<dbReference type="GO" id="GO:0030976">
    <property type="term" value="F:thiamine pyrophosphate binding"/>
    <property type="evidence" value="ECO:0007669"/>
    <property type="project" value="InterPro"/>
</dbReference>
<feature type="non-terminal residue" evidence="6">
    <location>
        <position position="89"/>
    </location>
</feature>
<comment type="similarity">
    <text evidence="2">Belongs to the alpha-ketoglutarate dehydrogenase family.</text>
</comment>
<proteinExistence type="inferred from homology"/>
<dbReference type="InterPro" id="IPR031717">
    <property type="entry name" value="ODO-1/KGD_C"/>
</dbReference>
<dbReference type="InParanoid" id="A7SHA0"/>
<dbReference type="OMA" id="CIYPAHP"/>
<feature type="domain" description="2-oxoglutarate dehydrogenase E1 component/KDG C-terminal" evidence="5">
    <location>
        <begin position="23"/>
        <end position="87"/>
    </location>
</feature>
<dbReference type="InterPro" id="IPR011603">
    <property type="entry name" value="2oxoglutarate_DH_E1"/>
</dbReference>
<keyword evidence="4" id="KW-0786">Thiamine pyrophosphate</keyword>
<keyword evidence="7" id="KW-1185">Reference proteome</keyword>
<accession>A7SHA0</accession>
<sequence length="89" mass="10231">VLSFCVQLVIFTPKSLLRLEAARSHVDEMADGTSFRRIIPDEGPASENPEKVRKLLLCTGKIYYELFKERSKRGLTEDIAITRLEQVRH</sequence>
<dbReference type="STRING" id="45351.A7SHA0"/>
<dbReference type="Pfam" id="PF16870">
    <property type="entry name" value="OxoGdeHyase_C"/>
    <property type="match status" value="1"/>
</dbReference>
<organism evidence="6 7">
    <name type="scientific">Nematostella vectensis</name>
    <name type="common">Starlet sea anemone</name>
    <dbReference type="NCBI Taxonomy" id="45351"/>
    <lineage>
        <taxon>Eukaryota</taxon>
        <taxon>Metazoa</taxon>
        <taxon>Cnidaria</taxon>
        <taxon>Anthozoa</taxon>
        <taxon>Hexacorallia</taxon>
        <taxon>Actiniaria</taxon>
        <taxon>Edwardsiidae</taxon>
        <taxon>Nematostella</taxon>
    </lineage>
</organism>
<keyword evidence="3" id="KW-0560">Oxidoreductase</keyword>
<reference evidence="6 7" key="1">
    <citation type="journal article" date="2007" name="Science">
        <title>Sea anemone genome reveals ancestral eumetazoan gene repertoire and genomic organization.</title>
        <authorList>
            <person name="Putnam N.H."/>
            <person name="Srivastava M."/>
            <person name="Hellsten U."/>
            <person name="Dirks B."/>
            <person name="Chapman J."/>
            <person name="Salamov A."/>
            <person name="Terry A."/>
            <person name="Shapiro H."/>
            <person name="Lindquist E."/>
            <person name="Kapitonov V.V."/>
            <person name="Jurka J."/>
            <person name="Genikhovich G."/>
            <person name="Grigoriev I.V."/>
            <person name="Lucas S.M."/>
            <person name="Steele R.E."/>
            <person name="Finnerty J.R."/>
            <person name="Technau U."/>
            <person name="Martindale M.Q."/>
            <person name="Rokhsar D.S."/>
        </authorList>
    </citation>
    <scope>NUCLEOTIDE SEQUENCE [LARGE SCALE GENOMIC DNA]</scope>
    <source>
        <strain evidence="7">CH2 X CH6</strain>
    </source>
</reference>
<dbReference type="eggNOG" id="KOG0450">
    <property type="taxonomic scope" value="Eukaryota"/>
</dbReference>
<evidence type="ECO:0000256" key="4">
    <source>
        <dbReference type="ARBA" id="ARBA00023052"/>
    </source>
</evidence>